<dbReference type="AlphaFoldDB" id="A0A2L2XGT4"/>
<feature type="domain" description="Phosphatidic acid phosphatase type 2/haloperoxidase" evidence="2">
    <location>
        <begin position="62"/>
        <end position="171"/>
    </location>
</feature>
<evidence type="ECO:0000259" key="2">
    <source>
        <dbReference type="SMART" id="SM00014"/>
    </source>
</evidence>
<accession>A0A2L2XGT4</accession>
<dbReference type="Pfam" id="PF01569">
    <property type="entry name" value="PAP2"/>
    <property type="match status" value="1"/>
</dbReference>
<keyword evidence="1" id="KW-0812">Transmembrane</keyword>
<protein>
    <submittedName>
        <fullName evidence="3">Phosphoesterase</fullName>
    </submittedName>
</protein>
<sequence length="192" mass="21108">MSFDYIKHIDASLFMAINVNLQNRFFDYVMPWLSFCGNSGFIWILLALFLGVKNRSFGARGFILTSLALLGSFILADELLKHYFARTRPFQVMAGVNLLIQAPTDYSFPSGHAATAFAAATAIAMQAGRTAPAVLLLAALISFSRVYVGVHYPFDVLAGAVIGIATGWIAVKVASRFFNDGRTDYSSRNNRF</sequence>
<dbReference type="Gene3D" id="1.20.144.10">
    <property type="entry name" value="Phosphatidic acid phosphatase type 2/haloperoxidase"/>
    <property type="match status" value="2"/>
</dbReference>
<feature type="transmembrane region" description="Helical" evidence="1">
    <location>
        <begin position="156"/>
        <end position="178"/>
    </location>
</feature>
<dbReference type="InterPro" id="IPR000326">
    <property type="entry name" value="PAP2/HPO"/>
</dbReference>
<evidence type="ECO:0000313" key="3">
    <source>
        <dbReference type="EMBL" id="GBF35448.1"/>
    </source>
</evidence>
<feature type="transmembrane region" description="Helical" evidence="1">
    <location>
        <begin position="57"/>
        <end position="76"/>
    </location>
</feature>
<organism evidence="3 4">
    <name type="scientific">Desulfocucumis palustris</name>
    <dbReference type="NCBI Taxonomy" id="1898651"/>
    <lineage>
        <taxon>Bacteria</taxon>
        <taxon>Bacillati</taxon>
        <taxon>Bacillota</taxon>
        <taxon>Clostridia</taxon>
        <taxon>Eubacteriales</taxon>
        <taxon>Desulfocucumaceae</taxon>
        <taxon>Desulfocucumis</taxon>
    </lineage>
</organism>
<evidence type="ECO:0000256" key="1">
    <source>
        <dbReference type="SAM" id="Phobius"/>
    </source>
</evidence>
<dbReference type="InterPro" id="IPR036938">
    <property type="entry name" value="PAP2/HPO_sf"/>
</dbReference>
<keyword evidence="1" id="KW-1133">Transmembrane helix</keyword>
<comment type="caution">
    <text evidence="3">The sequence shown here is derived from an EMBL/GenBank/DDBJ whole genome shotgun (WGS) entry which is preliminary data.</text>
</comment>
<dbReference type="PANTHER" id="PTHR14969">
    <property type="entry name" value="SPHINGOSINE-1-PHOSPHATE PHOSPHOHYDROLASE"/>
    <property type="match status" value="1"/>
</dbReference>
<keyword evidence="1" id="KW-0472">Membrane</keyword>
<dbReference type="SUPFAM" id="SSF48317">
    <property type="entry name" value="Acid phosphatase/Vanadium-dependent haloperoxidase"/>
    <property type="match status" value="1"/>
</dbReference>
<name>A0A2L2XGT4_9FIRM</name>
<evidence type="ECO:0000313" key="4">
    <source>
        <dbReference type="Proteomes" id="UP000239549"/>
    </source>
</evidence>
<proteinExistence type="predicted"/>
<dbReference type="PANTHER" id="PTHR14969:SF13">
    <property type="entry name" value="AT30094P"/>
    <property type="match status" value="1"/>
</dbReference>
<dbReference type="EMBL" id="BFAV01000169">
    <property type="protein sequence ID" value="GBF35448.1"/>
    <property type="molecule type" value="Genomic_DNA"/>
</dbReference>
<dbReference type="Proteomes" id="UP000239549">
    <property type="component" value="Unassembled WGS sequence"/>
</dbReference>
<keyword evidence="4" id="KW-1185">Reference proteome</keyword>
<reference evidence="4" key="1">
    <citation type="submission" date="2018-02" db="EMBL/GenBank/DDBJ databases">
        <title>Genome sequence of Desulfocucumis palustris strain NAW-5.</title>
        <authorList>
            <person name="Watanabe M."/>
            <person name="Kojima H."/>
            <person name="Fukui M."/>
        </authorList>
    </citation>
    <scope>NUCLEOTIDE SEQUENCE [LARGE SCALE GENOMIC DNA]</scope>
    <source>
        <strain evidence="4">NAW-5</strain>
    </source>
</reference>
<dbReference type="RefSeq" id="WP_104373520.1">
    <property type="nucleotide sequence ID" value="NZ_BFAV01000169.1"/>
</dbReference>
<feature type="transmembrane region" description="Helical" evidence="1">
    <location>
        <begin position="131"/>
        <end position="150"/>
    </location>
</feature>
<dbReference type="OrthoDB" id="9789113at2"/>
<gene>
    <name evidence="3" type="ORF">DCCM_4576</name>
</gene>
<dbReference type="SMART" id="SM00014">
    <property type="entry name" value="acidPPc"/>
    <property type="match status" value="1"/>
</dbReference>
<feature type="transmembrane region" description="Helical" evidence="1">
    <location>
        <begin position="29"/>
        <end position="50"/>
    </location>
</feature>